<dbReference type="Proteomes" id="UP000823775">
    <property type="component" value="Unassembled WGS sequence"/>
</dbReference>
<accession>A0ABS8RYF3</accession>
<keyword evidence="2" id="KW-1185">Reference proteome</keyword>
<evidence type="ECO:0000313" key="2">
    <source>
        <dbReference type="Proteomes" id="UP000823775"/>
    </source>
</evidence>
<proteinExistence type="predicted"/>
<gene>
    <name evidence="1" type="ORF">HAX54_010079</name>
</gene>
<protein>
    <submittedName>
        <fullName evidence="1">Uncharacterized protein</fullName>
    </submittedName>
</protein>
<feature type="non-terminal residue" evidence="1">
    <location>
        <position position="1"/>
    </location>
</feature>
<comment type="caution">
    <text evidence="1">The sequence shown here is derived from an EMBL/GenBank/DDBJ whole genome shotgun (WGS) entry which is preliminary data.</text>
</comment>
<name>A0ABS8RYF3_DATST</name>
<dbReference type="EMBL" id="JACEIK010000155">
    <property type="protein sequence ID" value="MCD7451196.1"/>
    <property type="molecule type" value="Genomic_DNA"/>
</dbReference>
<reference evidence="1 2" key="1">
    <citation type="journal article" date="2021" name="BMC Genomics">
        <title>Datura genome reveals duplications of psychoactive alkaloid biosynthetic genes and high mutation rate following tissue culture.</title>
        <authorList>
            <person name="Rajewski A."/>
            <person name="Carter-House D."/>
            <person name="Stajich J."/>
            <person name="Litt A."/>
        </authorList>
    </citation>
    <scope>NUCLEOTIDE SEQUENCE [LARGE SCALE GENOMIC DNA]</scope>
    <source>
        <strain evidence="1">AR-01</strain>
    </source>
</reference>
<evidence type="ECO:0000313" key="1">
    <source>
        <dbReference type="EMBL" id="MCD7451196.1"/>
    </source>
</evidence>
<organism evidence="1 2">
    <name type="scientific">Datura stramonium</name>
    <name type="common">Jimsonweed</name>
    <name type="synonym">Common thornapple</name>
    <dbReference type="NCBI Taxonomy" id="4076"/>
    <lineage>
        <taxon>Eukaryota</taxon>
        <taxon>Viridiplantae</taxon>
        <taxon>Streptophyta</taxon>
        <taxon>Embryophyta</taxon>
        <taxon>Tracheophyta</taxon>
        <taxon>Spermatophyta</taxon>
        <taxon>Magnoliopsida</taxon>
        <taxon>eudicotyledons</taxon>
        <taxon>Gunneridae</taxon>
        <taxon>Pentapetalae</taxon>
        <taxon>asterids</taxon>
        <taxon>lamiids</taxon>
        <taxon>Solanales</taxon>
        <taxon>Solanaceae</taxon>
        <taxon>Solanoideae</taxon>
        <taxon>Datureae</taxon>
        <taxon>Datura</taxon>
    </lineage>
</organism>
<sequence length="63" mass="7212">IEAVGMLSFRLTIPTPNAIDREAIDRREVRYEGVLGGRVVVIGEKVNSVREKERVSRICFVRR</sequence>